<sequence length="105" mass="11758">MGTTFAGLVRALRRRRPVEEAAPGPDPFDTLSVQYRLTSLAAEIKTLERDNRRWARGFHLVAATAAYDGLLCDAARMSGVPVPDADPPVRRLMLEPELRRAGWNW</sequence>
<dbReference type="RefSeq" id="WP_163731590.1">
    <property type="nucleotide sequence ID" value="NZ_JAAGOA010000001.1"/>
</dbReference>
<name>A0A6L9S2R9_9ACTN</name>
<accession>A0A6L9S2R9</accession>
<dbReference type="Proteomes" id="UP000475214">
    <property type="component" value="Unassembled WGS sequence"/>
</dbReference>
<reference evidence="1 2" key="1">
    <citation type="submission" date="2020-02" db="EMBL/GenBank/DDBJ databases">
        <authorList>
            <person name="Li X.-J."/>
            <person name="Han X.-M."/>
        </authorList>
    </citation>
    <scope>NUCLEOTIDE SEQUENCE [LARGE SCALE GENOMIC DNA]</scope>
    <source>
        <strain evidence="1 2">CCTCC AB 2017055</strain>
    </source>
</reference>
<proteinExistence type="predicted"/>
<dbReference type="EMBL" id="JAAGOA010000001">
    <property type="protein sequence ID" value="NED98831.1"/>
    <property type="molecule type" value="Genomic_DNA"/>
</dbReference>
<protein>
    <submittedName>
        <fullName evidence="1">Uncharacterized protein</fullName>
    </submittedName>
</protein>
<keyword evidence="2" id="KW-1185">Reference proteome</keyword>
<evidence type="ECO:0000313" key="2">
    <source>
        <dbReference type="Proteomes" id="UP000475214"/>
    </source>
</evidence>
<organism evidence="1 2">
    <name type="scientific">Phytoactinopolyspora halotolerans</name>
    <dbReference type="NCBI Taxonomy" id="1981512"/>
    <lineage>
        <taxon>Bacteria</taxon>
        <taxon>Bacillati</taxon>
        <taxon>Actinomycetota</taxon>
        <taxon>Actinomycetes</taxon>
        <taxon>Jiangellales</taxon>
        <taxon>Jiangellaceae</taxon>
        <taxon>Phytoactinopolyspora</taxon>
    </lineage>
</organism>
<gene>
    <name evidence="1" type="ORF">G1H10_01455</name>
</gene>
<evidence type="ECO:0000313" key="1">
    <source>
        <dbReference type="EMBL" id="NED98831.1"/>
    </source>
</evidence>
<comment type="caution">
    <text evidence="1">The sequence shown here is derived from an EMBL/GenBank/DDBJ whole genome shotgun (WGS) entry which is preliminary data.</text>
</comment>
<dbReference type="AlphaFoldDB" id="A0A6L9S2R9"/>